<dbReference type="SMART" id="SM00321">
    <property type="entry name" value="WSC"/>
    <property type="match status" value="1"/>
</dbReference>
<feature type="compositionally biased region" description="Pro residues" evidence="1">
    <location>
        <begin position="655"/>
        <end position="665"/>
    </location>
</feature>
<feature type="compositionally biased region" description="Pro residues" evidence="1">
    <location>
        <begin position="599"/>
        <end position="611"/>
    </location>
</feature>
<keyword evidence="2" id="KW-0472">Membrane</keyword>
<feature type="compositionally biased region" description="Low complexity" evidence="1">
    <location>
        <begin position="427"/>
        <end position="439"/>
    </location>
</feature>
<feature type="compositionally biased region" description="Polar residues" evidence="1">
    <location>
        <begin position="799"/>
        <end position="820"/>
    </location>
</feature>
<dbReference type="AlphaFoldDB" id="A0AAN9V157"/>
<feature type="compositionally biased region" description="Polar residues" evidence="1">
    <location>
        <begin position="625"/>
        <end position="634"/>
    </location>
</feature>
<comment type="caution">
    <text evidence="4">The sequence shown here is derived from an EMBL/GenBank/DDBJ whole genome shotgun (WGS) entry which is preliminary data.</text>
</comment>
<evidence type="ECO:0000256" key="2">
    <source>
        <dbReference type="SAM" id="Phobius"/>
    </source>
</evidence>
<feature type="domain" description="WSC" evidence="3">
    <location>
        <begin position="89"/>
        <end position="197"/>
    </location>
</feature>
<dbReference type="PROSITE" id="PS51212">
    <property type="entry name" value="WSC"/>
    <property type="match status" value="1"/>
</dbReference>
<evidence type="ECO:0000259" key="3">
    <source>
        <dbReference type="PROSITE" id="PS51212"/>
    </source>
</evidence>
<accession>A0AAN9V157</accession>
<feature type="compositionally biased region" description="Basic and acidic residues" evidence="1">
    <location>
        <begin position="524"/>
        <end position="537"/>
    </location>
</feature>
<sequence length="820" mass="83865">MPMPLLPIPIPTRTTSNFDAKRFCLRSLLWAGLLSGSTRGEATPGGPLVKTEQPLMLGSPTATTVHISTTRTVTITVTYKPTLAPGDGTYTLLGCYGEPSTGHIFNEDGSYKTPDGIAEQKLTIEECLKGCAASKPPEKELTQYSYAGMRNGSECFCGSKLLPDAPKLPRENCTVACTGDVKLSCGGHDAIAIYGLVGVESKGPNGGAGGAGSTSGDESHGGSKGKGGLSTASTASGSGRPTTTTGTSHKPTATSGKLSSSSAKVTGAAASSSSGHTGSDSDSSAEGSSQDQNQEQQQQGAPPRRTVAAAVGGSMSGAAVLAALLYFCFRAYRRKRTRQEEHVSLVLEKKQQEEDENRKKKNKSSAHPPTLVLDNSHRDIHLTVDGVPTTPTLESGSGGRRPDTADDSLFRTLMGDVRHGGGGGAGKTTTTNMTITTTGPKDAGQSSAVQWRRGDGDGAVPPSPRVPFGNGMGGGGGGSGFGSAPGGTTTAATAAGVGVGAAVGGAAAILAGANKSAPAPAIPRPEHAAQRSPRLGDHANGAWHRRKVSTPFPPHGRAGNGRPPISAPMPAPPPSAPLLPRSVFAPSTSNVAVAKGGPPSGPPNAPLPPTPRRPRRSFDTLDLSVGSSNNNATTGYGDRLSTASSRASRLFGGRSPPPPLPPLPQPGGGGRNRNSVFGNAAASASTPSLSSMAFEPPNDSHSHHYGYGYGYDGSSNNADAMPLYPSGKGGFAPTAPLKFPRRKDGGPESDSEWDTREPTIPVLPPIRPGETFDPQRGRGGERDGGRDGDDIVSREVSPLSATTVGTSIMDSPTVNHWAQR</sequence>
<feature type="compositionally biased region" description="Pro residues" evidence="1">
    <location>
        <begin position="565"/>
        <end position="577"/>
    </location>
</feature>
<evidence type="ECO:0000313" key="5">
    <source>
        <dbReference type="Proteomes" id="UP001320420"/>
    </source>
</evidence>
<gene>
    <name evidence="4" type="ORF">SLS62_000022</name>
</gene>
<reference evidence="4 5" key="1">
    <citation type="submission" date="2024-02" db="EMBL/GenBank/DDBJ databases">
        <title>De novo assembly and annotation of 12 fungi associated with fruit tree decline syndrome in Ontario, Canada.</title>
        <authorList>
            <person name="Sulman M."/>
            <person name="Ellouze W."/>
            <person name="Ilyukhin E."/>
        </authorList>
    </citation>
    <scope>NUCLEOTIDE SEQUENCE [LARGE SCALE GENOMIC DNA]</scope>
    <source>
        <strain evidence="4 5">M11/M66-122</strain>
    </source>
</reference>
<feature type="region of interest" description="Disordered" evidence="1">
    <location>
        <begin position="350"/>
        <end position="484"/>
    </location>
</feature>
<feature type="transmembrane region" description="Helical" evidence="2">
    <location>
        <begin position="307"/>
        <end position="329"/>
    </location>
</feature>
<feature type="region of interest" description="Disordered" evidence="1">
    <location>
        <begin position="205"/>
        <end position="309"/>
    </location>
</feature>
<feature type="compositionally biased region" description="Basic and acidic residues" evidence="1">
    <location>
        <begin position="773"/>
        <end position="793"/>
    </location>
</feature>
<dbReference type="InterPro" id="IPR002889">
    <property type="entry name" value="WSC_carb-bd"/>
</dbReference>
<protein>
    <recommendedName>
        <fullName evidence="3">WSC domain-containing protein</fullName>
    </recommendedName>
</protein>
<feature type="compositionally biased region" description="Low complexity" evidence="1">
    <location>
        <begin position="680"/>
        <end position="693"/>
    </location>
</feature>
<feature type="region of interest" description="Disordered" evidence="1">
    <location>
        <begin position="516"/>
        <end position="697"/>
    </location>
</feature>
<proteinExistence type="predicted"/>
<evidence type="ECO:0000256" key="1">
    <source>
        <dbReference type="SAM" id="MobiDB-lite"/>
    </source>
</evidence>
<evidence type="ECO:0000313" key="4">
    <source>
        <dbReference type="EMBL" id="KAK7757646.1"/>
    </source>
</evidence>
<dbReference type="EMBL" id="JAKJXP020000001">
    <property type="protein sequence ID" value="KAK7757646.1"/>
    <property type="molecule type" value="Genomic_DNA"/>
</dbReference>
<dbReference type="Pfam" id="PF01822">
    <property type="entry name" value="WSC"/>
    <property type="match status" value="1"/>
</dbReference>
<organism evidence="4 5">
    <name type="scientific">Diatrype stigma</name>
    <dbReference type="NCBI Taxonomy" id="117547"/>
    <lineage>
        <taxon>Eukaryota</taxon>
        <taxon>Fungi</taxon>
        <taxon>Dikarya</taxon>
        <taxon>Ascomycota</taxon>
        <taxon>Pezizomycotina</taxon>
        <taxon>Sordariomycetes</taxon>
        <taxon>Xylariomycetidae</taxon>
        <taxon>Xylariales</taxon>
        <taxon>Diatrypaceae</taxon>
        <taxon>Diatrype</taxon>
    </lineage>
</organism>
<feature type="region of interest" description="Disordered" evidence="1">
    <location>
        <begin position="732"/>
        <end position="820"/>
    </location>
</feature>
<feature type="compositionally biased region" description="Low complexity" evidence="1">
    <location>
        <begin position="639"/>
        <end position="654"/>
    </location>
</feature>
<feature type="compositionally biased region" description="Low complexity" evidence="1">
    <location>
        <begin position="229"/>
        <end position="299"/>
    </location>
</feature>
<keyword evidence="2" id="KW-1133">Transmembrane helix</keyword>
<keyword evidence="5" id="KW-1185">Reference proteome</keyword>
<feature type="compositionally biased region" description="Gly residues" evidence="1">
    <location>
        <begin position="470"/>
        <end position="484"/>
    </location>
</feature>
<name>A0AAN9V157_9PEZI</name>
<dbReference type="Proteomes" id="UP001320420">
    <property type="component" value="Unassembled WGS sequence"/>
</dbReference>
<keyword evidence="2" id="KW-0812">Transmembrane</keyword>